<dbReference type="PANTHER" id="PTHR47851:SF1">
    <property type="entry name" value="OS06G0588700 PROTEIN"/>
    <property type="match status" value="1"/>
</dbReference>
<protein>
    <submittedName>
        <fullName evidence="2">Uncharacterized protein LOC110410302</fullName>
    </submittedName>
</protein>
<accession>A0A6J0ZLD4</accession>
<dbReference type="OrthoDB" id="1910266at2759"/>
<dbReference type="Proteomes" id="UP000504621">
    <property type="component" value="Unplaced"/>
</dbReference>
<evidence type="ECO:0000313" key="1">
    <source>
        <dbReference type="Proteomes" id="UP000504621"/>
    </source>
</evidence>
<organism evidence="1 2">
    <name type="scientific">Herrania umbratica</name>
    <dbReference type="NCBI Taxonomy" id="108875"/>
    <lineage>
        <taxon>Eukaryota</taxon>
        <taxon>Viridiplantae</taxon>
        <taxon>Streptophyta</taxon>
        <taxon>Embryophyta</taxon>
        <taxon>Tracheophyta</taxon>
        <taxon>Spermatophyta</taxon>
        <taxon>Magnoliopsida</taxon>
        <taxon>eudicotyledons</taxon>
        <taxon>Gunneridae</taxon>
        <taxon>Pentapetalae</taxon>
        <taxon>rosids</taxon>
        <taxon>malvids</taxon>
        <taxon>Malvales</taxon>
        <taxon>Malvaceae</taxon>
        <taxon>Byttnerioideae</taxon>
        <taxon>Herrania</taxon>
    </lineage>
</organism>
<dbReference type="PANTHER" id="PTHR47851">
    <property type="entry name" value="OS06G0588700 PROTEIN-RELATED"/>
    <property type="match status" value="1"/>
</dbReference>
<dbReference type="RefSeq" id="XP_021275611.1">
    <property type="nucleotide sequence ID" value="XM_021419936.1"/>
</dbReference>
<gene>
    <name evidence="2" type="primary">LOC110410302</name>
</gene>
<dbReference type="AlphaFoldDB" id="A0A6J0ZLD4"/>
<sequence length="252" mass="28125">MATLGSVIPMVLIGEALTKDYRAVVQMGKETGLGWNHKTGTIEADATWWEAKIKVNPKYARFRYQGLEHADELKFIFRDTIATNQNAWTPAMGVPIEDNVRSTNLTSLQDSVEFDAEEFNCDEEDGSIVSTQIKRKKMVLEEMGKKMAKGKAKIGTAASLQRTLERLCEVAESHNATKSAEISMSSQATGQYGKYYVVDTGYPNMKGYLAFYKSERSHIPDFRGCSQPEGVEETINHAHSSLRNVIERTIGV</sequence>
<keyword evidence="1" id="KW-1185">Reference proteome</keyword>
<proteinExistence type="predicted"/>
<reference evidence="2" key="1">
    <citation type="submission" date="2025-08" db="UniProtKB">
        <authorList>
            <consortium name="RefSeq"/>
        </authorList>
    </citation>
    <scope>IDENTIFICATION</scope>
    <source>
        <tissue evidence="2">Leaf</tissue>
    </source>
</reference>
<name>A0A6J0ZLD4_9ROSI</name>
<dbReference type="GeneID" id="110410302"/>
<evidence type="ECO:0000313" key="2">
    <source>
        <dbReference type="RefSeq" id="XP_021275611.1"/>
    </source>
</evidence>